<evidence type="ECO:0000313" key="6">
    <source>
        <dbReference type="EMBL" id="CAB4991105.1"/>
    </source>
</evidence>
<accession>A0A6J6YMG9</accession>
<dbReference type="AlphaFoldDB" id="A0A6J6YMG9"/>
<evidence type="ECO:0000313" key="4">
    <source>
        <dbReference type="EMBL" id="CAB4810640.1"/>
    </source>
</evidence>
<dbReference type="PANTHER" id="PTHR43798:SF33">
    <property type="entry name" value="HYDROLASE, PUTATIVE (AFU_ORTHOLOGUE AFUA_2G14860)-RELATED"/>
    <property type="match status" value="1"/>
</dbReference>
<dbReference type="InterPro" id="IPR000073">
    <property type="entry name" value="AB_hydrolase_1"/>
</dbReference>
<dbReference type="Gene3D" id="3.40.50.1820">
    <property type="entry name" value="alpha/beta hydrolase"/>
    <property type="match status" value="1"/>
</dbReference>
<dbReference type="EMBL" id="CAFBLC010000032">
    <property type="protein sequence ID" value="CAB4854771.1"/>
    <property type="molecule type" value="Genomic_DNA"/>
</dbReference>
<dbReference type="InterPro" id="IPR050266">
    <property type="entry name" value="AB_hydrolase_sf"/>
</dbReference>
<evidence type="ECO:0000313" key="3">
    <source>
        <dbReference type="EMBL" id="CAB4768675.1"/>
    </source>
</evidence>
<dbReference type="EMBL" id="CAEZYA010000030">
    <property type="protein sequence ID" value="CAB4708625.1"/>
    <property type="molecule type" value="Genomic_DNA"/>
</dbReference>
<dbReference type="EMBL" id="CAEZZN010000027">
    <property type="protein sequence ID" value="CAB4768675.1"/>
    <property type="molecule type" value="Genomic_DNA"/>
</dbReference>
<feature type="domain" description="AB hydrolase-1" evidence="1">
    <location>
        <begin position="17"/>
        <end position="256"/>
    </location>
</feature>
<dbReference type="PANTHER" id="PTHR43798">
    <property type="entry name" value="MONOACYLGLYCEROL LIPASE"/>
    <property type="match status" value="1"/>
</dbReference>
<evidence type="ECO:0000313" key="2">
    <source>
        <dbReference type="EMBL" id="CAB4708625.1"/>
    </source>
</evidence>
<dbReference type="EMBL" id="CAFBQD010000024">
    <property type="protein sequence ID" value="CAB5050486.1"/>
    <property type="molecule type" value="Genomic_DNA"/>
</dbReference>
<name>A0A6J6YMG9_9ZZZZ</name>
<organism evidence="4">
    <name type="scientific">freshwater metagenome</name>
    <dbReference type="NCBI Taxonomy" id="449393"/>
    <lineage>
        <taxon>unclassified sequences</taxon>
        <taxon>metagenomes</taxon>
        <taxon>ecological metagenomes</taxon>
    </lineage>
</organism>
<evidence type="ECO:0000313" key="5">
    <source>
        <dbReference type="EMBL" id="CAB4854771.1"/>
    </source>
</evidence>
<dbReference type="Pfam" id="PF12697">
    <property type="entry name" value="Abhydrolase_6"/>
    <property type="match status" value="1"/>
</dbReference>
<sequence>MKLVTTLTQTDSKHPPLILIHGLGSAATAFKPIIPELAKNFRVITVDLPGHGRSPVDPAQLMDPKSLGRAIFDTVESEYGITTFHVAGNSLGGWIALEMAADKPSRITTVTGLAPAGLWLIPSSKRLPSEAQSYYLAKVLRPVIRIGLRAIALRKIGYSRVSPKWQELSYEICYDSAFAMGNAKGYFPAWDAMLGRRFDAKVPESVPVTILFGDTDNTLPYPVSQERSLAPQHCAWIVIDNCGHAPMWDHPEKTVELILENSRGFGIG</sequence>
<evidence type="ECO:0000259" key="1">
    <source>
        <dbReference type="Pfam" id="PF12697"/>
    </source>
</evidence>
<dbReference type="EMBL" id="CAFBOQ010000035">
    <property type="protein sequence ID" value="CAB4991105.1"/>
    <property type="molecule type" value="Genomic_DNA"/>
</dbReference>
<gene>
    <name evidence="2" type="ORF">UFOPK2627_00918</name>
    <name evidence="3" type="ORF">UFOPK2879_00868</name>
    <name evidence="4" type="ORF">UFOPK3078_00993</name>
    <name evidence="5" type="ORF">UFOPK3288_01002</name>
    <name evidence="6" type="ORF">UFOPK3990_01092</name>
    <name evidence="7" type="ORF">UFOPK4245_00920</name>
</gene>
<dbReference type="PRINTS" id="PR00111">
    <property type="entry name" value="ABHYDROLASE"/>
</dbReference>
<evidence type="ECO:0000313" key="7">
    <source>
        <dbReference type="EMBL" id="CAB5050486.1"/>
    </source>
</evidence>
<proteinExistence type="predicted"/>
<dbReference type="EMBL" id="CAFAAU010000030">
    <property type="protein sequence ID" value="CAB4810640.1"/>
    <property type="molecule type" value="Genomic_DNA"/>
</dbReference>
<dbReference type="SUPFAM" id="SSF53474">
    <property type="entry name" value="alpha/beta-Hydrolases"/>
    <property type="match status" value="1"/>
</dbReference>
<reference evidence="4" key="1">
    <citation type="submission" date="2020-05" db="EMBL/GenBank/DDBJ databases">
        <authorList>
            <person name="Chiriac C."/>
            <person name="Salcher M."/>
            <person name="Ghai R."/>
            <person name="Kavagutti S V."/>
        </authorList>
    </citation>
    <scope>NUCLEOTIDE SEQUENCE</scope>
</reference>
<protein>
    <submittedName>
        <fullName evidence="4">Unannotated protein</fullName>
    </submittedName>
</protein>
<dbReference type="GO" id="GO:0016020">
    <property type="term" value="C:membrane"/>
    <property type="evidence" value="ECO:0007669"/>
    <property type="project" value="TreeGrafter"/>
</dbReference>
<dbReference type="InterPro" id="IPR029058">
    <property type="entry name" value="AB_hydrolase_fold"/>
</dbReference>